<dbReference type="PROSITE" id="PS51257">
    <property type="entry name" value="PROKAR_LIPOPROTEIN"/>
    <property type="match status" value="1"/>
</dbReference>
<gene>
    <name evidence="2" type="ORF">I5677_00305</name>
</gene>
<dbReference type="RefSeq" id="WP_197659559.1">
    <property type="nucleotide sequence ID" value="NZ_JAEAGR010000001.1"/>
</dbReference>
<evidence type="ECO:0000313" key="2">
    <source>
        <dbReference type="EMBL" id="MBH1939327.1"/>
    </source>
</evidence>
<feature type="transmembrane region" description="Helical" evidence="1">
    <location>
        <begin position="6"/>
        <end position="24"/>
    </location>
</feature>
<keyword evidence="3" id="KW-1185">Reference proteome</keyword>
<sequence>MKNSKLIIMMIFMIILLVGCGFRNNTSKVAMGRYAEEKIELPVQVKQMDESVLTILKNPMGVIELYAINYETNQYTKYNYAQKGQWEREIPAWADKKELKDRSIYLMKYGKDNKLYAIAKNNDIAQGNVSIYEITDSNRLQKIVIKDLTLKDEIGKYPYPSDFEIMEDGDIILLDRYTGMVKVYDKESGKRLLRFEAGINGAVAATGQDIIAVNKEYNKLLVMNKQSEELTNEITINTDDDISFVGNISIGTDLFGRVFVVDKNGLSSVDKGGAIMETLISGSAASMSIPSLSIQNITKDEEDTYFVLYLDYNGTYEFIQYKYHEDLPAVPDIILTISSIEKCDIIQQASIKFQQVHPEVSIDYRIAKNGETSLELKDYIAALNSEIIAGKGADIIVSDYLPTDAYIKKDIYTDLSSVLLPMVKDNKIFGNIVNHYTTEGKIYTFPMKIAPSIYAGKTKVLRETKTMERLLEYSKISDRAIMGERLNQDQLIYSYFRLFYQDIVDSNGKLNMDKLETFLLLLKELDCYNPNLSYEQWNENSRLLEMIQNRAQLITMDLAGLENFLLLEEVSKLNYIYKTARFMYKPYVVVGINKESRNQKLAKEFITMLLSEEVQKKHVGRGLPVNQVAYSYWTNDSEKILQGGTVIDPISGSKLQFSYPATQDQINRLKAMIQNLDTPINYDEAMYQYILKESKSYLKGEKTIETAVRNIMRNVN</sequence>
<keyword evidence="1" id="KW-0472">Membrane</keyword>
<dbReference type="Gene3D" id="3.40.190.10">
    <property type="entry name" value="Periplasmic binding protein-like II"/>
    <property type="match status" value="1"/>
</dbReference>
<dbReference type="AlphaFoldDB" id="A0A8J7KVM2"/>
<keyword evidence="1" id="KW-1133">Transmembrane helix</keyword>
<accession>A0A8J7KVM2</accession>
<dbReference type="SUPFAM" id="SSF101898">
    <property type="entry name" value="NHL repeat"/>
    <property type="match status" value="1"/>
</dbReference>
<proteinExistence type="predicted"/>
<keyword evidence="1" id="KW-0812">Transmembrane</keyword>
<evidence type="ECO:0000256" key="1">
    <source>
        <dbReference type="SAM" id="Phobius"/>
    </source>
</evidence>
<name>A0A8J7KVM2_9FIRM</name>
<organism evidence="2 3">
    <name type="scientific">Mobilitalea sibirica</name>
    <dbReference type="NCBI Taxonomy" id="1462919"/>
    <lineage>
        <taxon>Bacteria</taxon>
        <taxon>Bacillati</taxon>
        <taxon>Bacillota</taxon>
        <taxon>Clostridia</taxon>
        <taxon>Lachnospirales</taxon>
        <taxon>Lachnospiraceae</taxon>
        <taxon>Mobilitalea</taxon>
    </lineage>
</organism>
<protein>
    <submittedName>
        <fullName evidence="2">Carbohydrate ABC transporter substrate-binding protein</fullName>
    </submittedName>
</protein>
<reference evidence="2" key="1">
    <citation type="submission" date="2020-12" db="EMBL/GenBank/DDBJ databases">
        <title>M. sibirica DSM 26468T genome.</title>
        <authorList>
            <person name="Thieme N."/>
            <person name="Rettenmaier R."/>
            <person name="Zverlov V."/>
            <person name="Liebl W."/>
        </authorList>
    </citation>
    <scope>NUCLEOTIDE SEQUENCE</scope>
    <source>
        <strain evidence="2">DSM 26468</strain>
    </source>
</reference>
<dbReference type="SUPFAM" id="SSF53850">
    <property type="entry name" value="Periplasmic binding protein-like II"/>
    <property type="match status" value="1"/>
</dbReference>
<comment type="caution">
    <text evidence="2">The sequence shown here is derived from an EMBL/GenBank/DDBJ whole genome shotgun (WGS) entry which is preliminary data.</text>
</comment>
<evidence type="ECO:0000313" key="3">
    <source>
        <dbReference type="Proteomes" id="UP000623269"/>
    </source>
</evidence>
<dbReference type="Proteomes" id="UP000623269">
    <property type="component" value="Unassembled WGS sequence"/>
</dbReference>
<dbReference type="EMBL" id="JAEAGR010000001">
    <property type="protein sequence ID" value="MBH1939327.1"/>
    <property type="molecule type" value="Genomic_DNA"/>
</dbReference>